<feature type="transmembrane region" description="Helical" evidence="6">
    <location>
        <begin position="211"/>
        <end position="230"/>
    </location>
</feature>
<protein>
    <recommendedName>
        <fullName evidence="9">Protein DETOXIFICATION</fullName>
    </recommendedName>
</protein>
<keyword evidence="4 6" id="KW-1133">Transmembrane helix</keyword>
<reference evidence="7" key="1">
    <citation type="submission" date="2019-10" db="EMBL/GenBank/DDBJ databases">
        <authorList>
            <person name="Zhang R."/>
            <person name="Pan Y."/>
            <person name="Wang J."/>
            <person name="Ma R."/>
            <person name="Yu S."/>
        </authorList>
    </citation>
    <scope>NUCLEOTIDE SEQUENCE</scope>
    <source>
        <strain evidence="7">LA-IB0</strain>
        <tissue evidence="7">Leaf</tissue>
    </source>
</reference>
<feature type="transmembrane region" description="Helical" evidence="6">
    <location>
        <begin position="60"/>
        <end position="81"/>
    </location>
</feature>
<feature type="transmembrane region" description="Helical" evidence="6">
    <location>
        <begin position="158"/>
        <end position="181"/>
    </location>
</feature>
<evidence type="ECO:0008006" key="9">
    <source>
        <dbReference type="Google" id="ProtNLM"/>
    </source>
</evidence>
<feature type="transmembrane region" description="Helical" evidence="6">
    <location>
        <begin position="12"/>
        <end position="40"/>
    </location>
</feature>
<keyword evidence="8" id="KW-1185">Reference proteome</keyword>
<gene>
    <name evidence="7" type="ORF">BUALT_Bualt14G0063500</name>
</gene>
<evidence type="ECO:0000256" key="5">
    <source>
        <dbReference type="ARBA" id="ARBA00023136"/>
    </source>
</evidence>
<evidence type="ECO:0000313" key="7">
    <source>
        <dbReference type="EMBL" id="KAG8369920.1"/>
    </source>
</evidence>
<name>A0AAV6WM04_9LAMI</name>
<comment type="similarity">
    <text evidence="2">Belongs to the multi antimicrobial extrusion (MATE) (TC 2.A.66.1) family.</text>
</comment>
<keyword evidence="3 6" id="KW-0812">Transmembrane</keyword>
<dbReference type="EMBL" id="WHWC01000014">
    <property type="protein sequence ID" value="KAG8369920.1"/>
    <property type="molecule type" value="Genomic_DNA"/>
</dbReference>
<feature type="transmembrane region" description="Helical" evidence="6">
    <location>
        <begin position="364"/>
        <end position="386"/>
    </location>
</feature>
<comment type="subcellular location">
    <subcellularLocation>
        <location evidence="1">Membrane</location>
        <topology evidence="1">Multi-pass membrane protein</topology>
    </subcellularLocation>
</comment>
<evidence type="ECO:0000256" key="4">
    <source>
        <dbReference type="ARBA" id="ARBA00022989"/>
    </source>
</evidence>
<evidence type="ECO:0000256" key="3">
    <source>
        <dbReference type="ARBA" id="ARBA00022692"/>
    </source>
</evidence>
<dbReference type="GO" id="GO:0016020">
    <property type="term" value="C:membrane"/>
    <property type="evidence" value="ECO:0007669"/>
    <property type="project" value="UniProtKB-SubCell"/>
</dbReference>
<dbReference type="InterPro" id="IPR045069">
    <property type="entry name" value="MATE_euk"/>
</dbReference>
<keyword evidence="5 6" id="KW-0472">Membrane</keyword>
<feature type="transmembrane region" description="Helical" evidence="6">
    <location>
        <begin position="245"/>
        <end position="268"/>
    </location>
</feature>
<accession>A0AAV6WM04</accession>
<dbReference type="CDD" id="cd13132">
    <property type="entry name" value="MATE_eukaryotic"/>
    <property type="match status" value="1"/>
</dbReference>
<dbReference type="NCBIfam" id="TIGR00797">
    <property type="entry name" value="matE"/>
    <property type="match status" value="1"/>
</dbReference>
<evidence type="ECO:0000256" key="2">
    <source>
        <dbReference type="ARBA" id="ARBA00010199"/>
    </source>
</evidence>
<dbReference type="InterPro" id="IPR002528">
    <property type="entry name" value="MATE_fam"/>
</dbReference>
<dbReference type="Pfam" id="PF01554">
    <property type="entry name" value="MatE"/>
    <property type="match status" value="2"/>
</dbReference>
<evidence type="ECO:0000256" key="1">
    <source>
        <dbReference type="ARBA" id="ARBA00004141"/>
    </source>
</evidence>
<dbReference type="PANTHER" id="PTHR11206">
    <property type="entry name" value="MULTIDRUG RESISTANCE PROTEIN"/>
    <property type="match status" value="1"/>
</dbReference>
<dbReference type="Proteomes" id="UP000826271">
    <property type="component" value="Unassembled WGS sequence"/>
</dbReference>
<sequence>MISVACMGRLGSLELAGGALAIGFTNITGYSVLFGLATGMEPLCSQAFGSKNFAMVSLTLQRTIILLLFASIPIGILWIYLEPLLLWLHQEPQVVQIASLYCRYAVPDLIANSLLHPLRIYLRSKGTTWPLLWCTLLAILLHFPITIFFTFYQQLGVQGIAVSTFIANFNTLFFLLGYINYAQEEKMPLPKIVPYSNKVASITSFVEEWGMLIRLAVPSCLGVCLEWWWYEFMTLLAGYLNKPHIALATSAIVIQTTSLLYTLPSALSASISTRVGQELGAGRPQQARLASAVAIALAFFTSLFGFLLTTLGRGAWGRVFTNDNEVLEFTVAVLPIIGLCELANCPQTTCCGVLRGSARPSIGAGINFCSFYLMGTPVAVALAFLWKMGFPGLCYGLLAAQLTCVLSILTVLYKTDWEHESLRAKDLVGESCEYVHADLIVK</sequence>
<proteinExistence type="inferred from homology"/>
<dbReference type="GO" id="GO:1990961">
    <property type="term" value="P:xenobiotic detoxification by transmembrane export across the plasma membrane"/>
    <property type="evidence" value="ECO:0007669"/>
    <property type="project" value="InterPro"/>
</dbReference>
<evidence type="ECO:0000256" key="6">
    <source>
        <dbReference type="SAM" id="Phobius"/>
    </source>
</evidence>
<dbReference type="GO" id="GO:0015297">
    <property type="term" value="F:antiporter activity"/>
    <property type="evidence" value="ECO:0007669"/>
    <property type="project" value="InterPro"/>
</dbReference>
<organism evidence="7 8">
    <name type="scientific">Buddleja alternifolia</name>
    <dbReference type="NCBI Taxonomy" id="168488"/>
    <lineage>
        <taxon>Eukaryota</taxon>
        <taxon>Viridiplantae</taxon>
        <taxon>Streptophyta</taxon>
        <taxon>Embryophyta</taxon>
        <taxon>Tracheophyta</taxon>
        <taxon>Spermatophyta</taxon>
        <taxon>Magnoliopsida</taxon>
        <taxon>eudicotyledons</taxon>
        <taxon>Gunneridae</taxon>
        <taxon>Pentapetalae</taxon>
        <taxon>asterids</taxon>
        <taxon>lamiids</taxon>
        <taxon>Lamiales</taxon>
        <taxon>Scrophulariaceae</taxon>
        <taxon>Buddlejeae</taxon>
        <taxon>Buddleja</taxon>
    </lineage>
</organism>
<comment type="caution">
    <text evidence="7">The sequence shown here is derived from an EMBL/GenBank/DDBJ whole genome shotgun (WGS) entry which is preliminary data.</text>
</comment>
<feature type="transmembrane region" description="Helical" evidence="6">
    <location>
        <begin position="393"/>
        <end position="413"/>
    </location>
</feature>
<dbReference type="AlphaFoldDB" id="A0AAV6WM04"/>
<feature type="transmembrane region" description="Helical" evidence="6">
    <location>
        <begin position="129"/>
        <end position="152"/>
    </location>
</feature>
<dbReference type="GO" id="GO:0042910">
    <property type="term" value="F:xenobiotic transmembrane transporter activity"/>
    <property type="evidence" value="ECO:0007669"/>
    <property type="project" value="InterPro"/>
</dbReference>
<feature type="transmembrane region" description="Helical" evidence="6">
    <location>
        <begin position="289"/>
        <end position="308"/>
    </location>
</feature>
<evidence type="ECO:0000313" key="8">
    <source>
        <dbReference type="Proteomes" id="UP000826271"/>
    </source>
</evidence>